<accession>A0ABY5ALM6</accession>
<dbReference type="Gene3D" id="2.150.10.10">
    <property type="entry name" value="Serralysin-like metalloprotease, C-terminal"/>
    <property type="match status" value="2"/>
</dbReference>
<dbReference type="InterPro" id="IPR018511">
    <property type="entry name" value="Hemolysin-typ_Ca-bd_CS"/>
</dbReference>
<protein>
    <submittedName>
        <fullName evidence="3">Peptidase S8/S53 subtilisin kexin sedolisin</fullName>
    </submittedName>
</protein>
<dbReference type="SUPFAM" id="SSF51120">
    <property type="entry name" value="beta-Roll"/>
    <property type="match status" value="2"/>
</dbReference>
<dbReference type="Pfam" id="PF00353">
    <property type="entry name" value="HemolysinCabind"/>
    <property type="match status" value="2"/>
</dbReference>
<keyword evidence="2" id="KW-0964">Secreted</keyword>
<evidence type="ECO:0000313" key="3">
    <source>
        <dbReference type="EMBL" id="USR90109.1"/>
    </source>
</evidence>
<dbReference type="EMBL" id="CP098611">
    <property type="protein sequence ID" value="USR90109.1"/>
    <property type="molecule type" value="Genomic_DNA"/>
</dbReference>
<name>A0ABY5ALM6_9CYAN</name>
<gene>
    <name evidence="3" type="ORF">NEA10_14810</name>
</gene>
<evidence type="ECO:0000313" key="4">
    <source>
        <dbReference type="Proteomes" id="UP001056708"/>
    </source>
</evidence>
<dbReference type="Proteomes" id="UP001056708">
    <property type="component" value="Chromosome"/>
</dbReference>
<dbReference type="PANTHER" id="PTHR38340:SF1">
    <property type="entry name" value="S-LAYER PROTEIN"/>
    <property type="match status" value="1"/>
</dbReference>
<dbReference type="InterPro" id="IPR001343">
    <property type="entry name" value="Hemolysn_Ca-bd"/>
</dbReference>
<comment type="subcellular location">
    <subcellularLocation>
        <location evidence="1">Secreted</location>
    </subcellularLocation>
</comment>
<dbReference type="PROSITE" id="PS00330">
    <property type="entry name" value="HEMOLYSIN_CALCIUM"/>
    <property type="match status" value="1"/>
</dbReference>
<proteinExistence type="predicted"/>
<sequence length="479" mass="51353">MVLTIVTDGGFDFGIATESDDRVIMAQLPQNQLDQLRNSPFTDAIALLGGNDYFENDDTGRIVFGNAGNDTIFGGAGNDTISGGRDNDYIDGRGGDNILFGNLGDDTVIGGSGNDTIFGGQGNDVIIGGPGNDVLSGDRGLDTLTGGGGANQFFLQASGANRDVITDFQPGVDKLRLPDGVAFAELQIRGSGTNTEIVRNGEVLAILNGVAPGSVTANDFIGNVGETPPVAVTPGNTARTAGDLGVFSGTRTFRDFVGTTDSNDYYRFTLNQVHDVELTLFGMDQNADLELYIGDLKPDGSVEIGNRVERSTNWGTSDDSITRSLGAGTYFVRVYPQSNQTDTRYSLTFEATPTGIIDQAGNTPSEALNLGILEGERNFQDFVGTADPNDYYRFTLAGVRDFNLDLFGMRQNADIELYLGQQKLDGSWELGNRIERSTNWGTSDDSITRSLGAGTYFVRVYPQSNQTDTRYSLRFNATP</sequence>
<dbReference type="SUPFAM" id="SSF89260">
    <property type="entry name" value="Collagen-binding domain"/>
    <property type="match status" value="2"/>
</dbReference>
<organism evidence="3 4">
    <name type="scientific">Phormidium yuhuli AB48</name>
    <dbReference type="NCBI Taxonomy" id="2940671"/>
    <lineage>
        <taxon>Bacteria</taxon>
        <taxon>Bacillati</taxon>
        <taxon>Cyanobacteriota</taxon>
        <taxon>Cyanophyceae</taxon>
        <taxon>Oscillatoriophycideae</taxon>
        <taxon>Oscillatoriales</taxon>
        <taxon>Oscillatoriaceae</taxon>
        <taxon>Phormidium</taxon>
        <taxon>Phormidium yuhuli</taxon>
    </lineage>
</organism>
<dbReference type="InterPro" id="IPR011049">
    <property type="entry name" value="Serralysin-like_metalloprot_C"/>
</dbReference>
<evidence type="ECO:0000256" key="2">
    <source>
        <dbReference type="ARBA" id="ARBA00022525"/>
    </source>
</evidence>
<dbReference type="PANTHER" id="PTHR38340">
    <property type="entry name" value="S-LAYER PROTEIN"/>
    <property type="match status" value="1"/>
</dbReference>
<dbReference type="RefSeq" id="WP_252661844.1">
    <property type="nucleotide sequence ID" value="NZ_CP098611.1"/>
</dbReference>
<dbReference type="Gene3D" id="2.60.120.380">
    <property type="match status" value="2"/>
</dbReference>
<dbReference type="PRINTS" id="PR00313">
    <property type="entry name" value="CABNDNGRPT"/>
</dbReference>
<keyword evidence="4" id="KW-1185">Reference proteome</keyword>
<reference evidence="3" key="1">
    <citation type="submission" date="2022-06" db="EMBL/GenBank/DDBJ databases">
        <title>Genome sequence of Phormidium yuhuli AB48 isolated from an industrial photobioreactor environment.</title>
        <authorList>
            <person name="Qiu Y."/>
            <person name="Noonan A.J.C."/>
            <person name="Dofher K."/>
            <person name="Koch M."/>
            <person name="Kieft B."/>
            <person name="Lin X."/>
            <person name="Ziels R.M."/>
            <person name="Hallam S.J."/>
        </authorList>
    </citation>
    <scope>NUCLEOTIDE SEQUENCE</scope>
    <source>
        <strain evidence="3">AB48</strain>
    </source>
</reference>
<dbReference type="InterPro" id="IPR050557">
    <property type="entry name" value="RTX_toxin/Mannuronan_C5-epim"/>
</dbReference>
<evidence type="ECO:0000256" key="1">
    <source>
        <dbReference type="ARBA" id="ARBA00004613"/>
    </source>
</evidence>